<dbReference type="InterPro" id="IPR011991">
    <property type="entry name" value="ArsR-like_HTH"/>
</dbReference>
<proteinExistence type="predicted"/>
<evidence type="ECO:0000259" key="1">
    <source>
        <dbReference type="PROSITE" id="PS50987"/>
    </source>
</evidence>
<dbReference type="RefSeq" id="WP_072893069.1">
    <property type="nucleotide sequence ID" value="NZ_FQVM01000004.1"/>
</dbReference>
<reference evidence="2 3" key="1">
    <citation type="submission" date="2016-11" db="EMBL/GenBank/DDBJ databases">
        <authorList>
            <person name="Jaros S."/>
            <person name="Januszkiewicz K."/>
            <person name="Wedrychowicz H."/>
        </authorList>
    </citation>
    <scope>NUCLEOTIDE SEQUENCE [LARGE SCALE GENOMIC DNA]</scope>
    <source>
        <strain evidence="2 3">DSM 2631</strain>
    </source>
</reference>
<dbReference type="PROSITE" id="PS50987">
    <property type="entry name" value="HTH_ARSR_2"/>
    <property type="match status" value="1"/>
</dbReference>
<organism evidence="2 3">
    <name type="scientific">Clostridium fallax</name>
    <dbReference type="NCBI Taxonomy" id="1533"/>
    <lineage>
        <taxon>Bacteria</taxon>
        <taxon>Bacillati</taxon>
        <taxon>Bacillota</taxon>
        <taxon>Clostridia</taxon>
        <taxon>Eubacteriales</taxon>
        <taxon>Clostridiaceae</taxon>
        <taxon>Clostridium</taxon>
    </lineage>
</organism>
<dbReference type="OrthoDB" id="9788770at2"/>
<dbReference type="InterPro" id="IPR001845">
    <property type="entry name" value="HTH_ArsR_DNA-bd_dom"/>
</dbReference>
<feature type="domain" description="HTH arsR-type" evidence="1">
    <location>
        <begin position="1"/>
        <end position="97"/>
    </location>
</feature>
<accession>A0A1M4U5K3</accession>
<evidence type="ECO:0000313" key="2">
    <source>
        <dbReference type="EMBL" id="SHE51924.1"/>
    </source>
</evidence>
<dbReference type="PANTHER" id="PTHR38600:SF2">
    <property type="entry name" value="SLL0088 PROTEIN"/>
    <property type="match status" value="1"/>
</dbReference>
<dbReference type="CDD" id="cd00090">
    <property type="entry name" value="HTH_ARSR"/>
    <property type="match status" value="1"/>
</dbReference>
<dbReference type="InterPro" id="IPR036388">
    <property type="entry name" value="WH-like_DNA-bd_sf"/>
</dbReference>
<dbReference type="GO" id="GO:0003700">
    <property type="term" value="F:DNA-binding transcription factor activity"/>
    <property type="evidence" value="ECO:0007669"/>
    <property type="project" value="InterPro"/>
</dbReference>
<dbReference type="SUPFAM" id="SSF46785">
    <property type="entry name" value="Winged helix' DNA-binding domain"/>
    <property type="match status" value="1"/>
</dbReference>
<dbReference type="Proteomes" id="UP000184035">
    <property type="component" value="Unassembled WGS sequence"/>
</dbReference>
<evidence type="ECO:0000313" key="3">
    <source>
        <dbReference type="Proteomes" id="UP000184035"/>
    </source>
</evidence>
<dbReference type="SMART" id="SM00418">
    <property type="entry name" value="HTH_ARSR"/>
    <property type="match status" value="1"/>
</dbReference>
<sequence>MKDIVKLTTLEQIKTYSDPYRLKIITLIRNNKEPLTVKEIADKLEEVPAKVHYHIKKLEKAGIIELVRTKEIKGIIAKYYYLTANSYELVGENINEHSKKIYKSQVLTVINEFYEKSKNMVMDSVSERINKGNDINFTSLVDRKIYLTTEEFEELNGQIKEILYKYEKKREGTDSWHVFNVVCKDGEDKK</sequence>
<dbReference type="PANTHER" id="PTHR38600">
    <property type="entry name" value="TRANSCRIPTIONAL REGULATORY PROTEIN"/>
    <property type="match status" value="1"/>
</dbReference>
<dbReference type="STRING" id="1533.SAMN05443638_10444"/>
<gene>
    <name evidence="2" type="ORF">SAMN05443638_10444</name>
</gene>
<dbReference type="Pfam" id="PF12840">
    <property type="entry name" value="HTH_20"/>
    <property type="match status" value="1"/>
</dbReference>
<name>A0A1M4U5K3_9CLOT</name>
<dbReference type="InterPro" id="IPR036390">
    <property type="entry name" value="WH_DNA-bd_sf"/>
</dbReference>
<dbReference type="AlphaFoldDB" id="A0A1M4U5K3"/>
<keyword evidence="3" id="KW-1185">Reference proteome</keyword>
<protein>
    <submittedName>
        <fullName evidence="2">Helix-turn-helix domain-containing protein</fullName>
    </submittedName>
</protein>
<dbReference type="Gene3D" id="1.10.10.10">
    <property type="entry name" value="Winged helix-like DNA-binding domain superfamily/Winged helix DNA-binding domain"/>
    <property type="match status" value="1"/>
</dbReference>
<dbReference type="EMBL" id="FQVM01000004">
    <property type="protein sequence ID" value="SHE51924.1"/>
    <property type="molecule type" value="Genomic_DNA"/>
</dbReference>